<keyword evidence="1" id="KW-0812">Transmembrane</keyword>
<dbReference type="EMBL" id="HBUF01349656">
    <property type="protein sequence ID" value="CAG6712734.1"/>
    <property type="molecule type" value="Transcribed_RNA"/>
</dbReference>
<feature type="transmembrane region" description="Helical" evidence="1">
    <location>
        <begin position="52"/>
        <end position="73"/>
    </location>
</feature>
<name>A0A8D8UVS2_9HEMI</name>
<sequence>MIRIYKINKKKLIQYVFFIVNDILLTLYNNNYSLQSLHLELGIWQTLLGSGPFLQVPFINDLLVKFAYACFLIQRARVHKSQREMKFVCADLKLFYLSLSACYFALKKELSLY</sequence>
<keyword evidence="1" id="KW-0472">Membrane</keyword>
<reference evidence="2" key="1">
    <citation type="submission" date="2021-05" db="EMBL/GenBank/DDBJ databases">
        <authorList>
            <person name="Alioto T."/>
            <person name="Alioto T."/>
            <person name="Gomez Garrido J."/>
        </authorList>
    </citation>
    <scope>NUCLEOTIDE SEQUENCE</scope>
</reference>
<accession>A0A8D8UVS2</accession>
<dbReference type="EMBL" id="HBUF01349658">
    <property type="protein sequence ID" value="CAG6712736.1"/>
    <property type="molecule type" value="Transcribed_RNA"/>
</dbReference>
<protein>
    <submittedName>
        <fullName evidence="2">Uncharacterized protein</fullName>
    </submittedName>
</protein>
<evidence type="ECO:0000313" key="2">
    <source>
        <dbReference type="EMBL" id="CAG6712734.1"/>
    </source>
</evidence>
<feature type="transmembrane region" description="Helical" evidence="1">
    <location>
        <begin position="12"/>
        <end position="32"/>
    </location>
</feature>
<dbReference type="EMBL" id="HBUF01349657">
    <property type="protein sequence ID" value="CAG6712735.1"/>
    <property type="molecule type" value="Transcribed_RNA"/>
</dbReference>
<dbReference type="AlphaFoldDB" id="A0A8D8UVS2"/>
<organism evidence="2">
    <name type="scientific">Cacopsylla melanoneura</name>
    <dbReference type="NCBI Taxonomy" id="428564"/>
    <lineage>
        <taxon>Eukaryota</taxon>
        <taxon>Metazoa</taxon>
        <taxon>Ecdysozoa</taxon>
        <taxon>Arthropoda</taxon>
        <taxon>Hexapoda</taxon>
        <taxon>Insecta</taxon>
        <taxon>Pterygota</taxon>
        <taxon>Neoptera</taxon>
        <taxon>Paraneoptera</taxon>
        <taxon>Hemiptera</taxon>
        <taxon>Sternorrhyncha</taxon>
        <taxon>Psylloidea</taxon>
        <taxon>Psyllidae</taxon>
        <taxon>Psyllinae</taxon>
        <taxon>Cacopsylla</taxon>
    </lineage>
</organism>
<proteinExistence type="predicted"/>
<keyword evidence="1" id="KW-1133">Transmembrane helix</keyword>
<evidence type="ECO:0000256" key="1">
    <source>
        <dbReference type="SAM" id="Phobius"/>
    </source>
</evidence>